<evidence type="ECO:0000256" key="3">
    <source>
        <dbReference type="ARBA" id="ARBA00023125"/>
    </source>
</evidence>
<proteinExistence type="inferred from homology"/>
<dbReference type="InterPro" id="IPR005119">
    <property type="entry name" value="LysR_subst-bd"/>
</dbReference>
<dbReference type="OrthoDB" id="9803735at2"/>
<reference evidence="6 7" key="1">
    <citation type="submission" date="2016-10" db="EMBL/GenBank/DDBJ databases">
        <authorList>
            <person name="de Groot N.N."/>
        </authorList>
    </citation>
    <scope>NUCLEOTIDE SEQUENCE [LARGE SCALE GENOMIC DNA]</scope>
    <source>
        <strain evidence="6 7">CGMCC 1.11030</strain>
    </source>
</reference>
<dbReference type="PANTHER" id="PTHR30126">
    <property type="entry name" value="HTH-TYPE TRANSCRIPTIONAL REGULATOR"/>
    <property type="match status" value="1"/>
</dbReference>
<dbReference type="RefSeq" id="WP_092863355.1">
    <property type="nucleotide sequence ID" value="NZ_FOQH01000010.1"/>
</dbReference>
<dbReference type="SUPFAM" id="SSF46785">
    <property type="entry name" value="Winged helix' DNA-binding domain"/>
    <property type="match status" value="1"/>
</dbReference>
<dbReference type="InterPro" id="IPR000847">
    <property type="entry name" value="LysR_HTH_N"/>
</dbReference>
<dbReference type="Gene3D" id="3.40.190.290">
    <property type="match status" value="1"/>
</dbReference>
<accession>A0A1I3LQ14</accession>
<dbReference type="InterPro" id="IPR036390">
    <property type="entry name" value="WH_DNA-bd_sf"/>
</dbReference>
<dbReference type="SUPFAM" id="SSF53850">
    <property type="entry name" value="Periplasmic binding protein-like II"/>
    <property type="match status" value="1"/>
</dbReference>
<keyword evidence="2" id="KW-0805">Transcription regulation</keyword>
<keyword evidence="4" id="KW-0804">Transcription</keyword>
<dbReference type="InterPro" id="IPR036388">
    <property type="entry name" value="WH-like_DNA-bd_sf"/>
</dbReference>
<evidence type="ECO:0000256" key="1">
    <source>
        <dbReference type="ARBA" id="ARBA00009437"/>
    </source>
</evidence>
<keyword evidence="7" id="KW-1185">Reference proteome</keyword>
<name>A0A1I3LQ14_9RHOB</name>
<sequence>MTLEQLRIFLAVAERGHMTRAAEALHLTQSAVSAAVSALERRHGVRLFDRIGRGIALTEEGRGFVASARAVLAQAEAAELLLADLAQRPRGRLRLRASQTAASHWLPARLAALRRRHPEVEIALAIGNTAEAARAVEEGAADLGFVEGPLPASDLRRQVVARDELVLAVGLDHPAASGAIRGQDYRRWAWALREAGSGTRAEVEAHFAGLGLTVADLQVALELPSNEAALAAAAEGGCATMLSRRAVGPAPEARGLALRRVDWAPRPERAFAVLSHPRRRRTRAVEALLGIIEEMRETGD</sequence>
<dbReference type="Gene3D" id="1.10.10.10">
    <property type="entry name" value="Winged helix-like DNA-binding domain superfamily/Winged helix DNA-binding domain"/>
    <property type="match status" value="1"/>
</dbReference>
<evidence type="ECO:0000256" key="2">
    <source>
        <dbReference type="ARBA" id="ARBA00023015"/>
    </source>
</evidence>
<dbReference type="PRINTS" id="PR00039">
    <property type="entry name" value="HTHLYSR"/>
</dbReference>
<dbReference type="FunFam" id="1.10.10.10:FF:000001">
    <property type="entry name" value="LysR family transcriptional regulator"/>
    <property type="match status" value="1"/>
</dbReference>
<dbReference type="GO" id="GO:0003700">
    <property type="term" value="F:DNA-binding transcription factor activity"/>
    <property type="evidence" value="ECO:0007669"/>
    <property type="project" value="InterPro"/>
</dbReference>
<evidence type="ECO:0000256" key="4">
    <source>
        <dbReference type="ARBA" id="ARBA00023163"/>
    </source>
</evidence>
<protein>
    <submittedName>
        <fullName evidence="6">DNA-binding transcriptional regulator, LysR family</fullName>
    </submittedName>
</protein>
<dbReference type="Proteomes" id="UP000199377">
    <property type="component" value="Unassembled WGS sequence"/>
</dbReference>
<feature type="domain" description="HTH lysR-type" evidence="5">
    <location>
        <begin position="1"/>
        <end position="58"/>
    </location>
</feature>
<dbReference type="STRING" id="1114924.SAMN05216258_110131"/>
<dbReference type="PROSITE" id="PS50931">
    <property type="entry name" value="HTH_LYSR"/>
    <property type="match status" value="1"/>
</dbReference>
<dbReference type="GO" id="GO:0000976">
    <property type="term" value="F:transcription cis-regulatory region binding"/>
    <property type="evidence" value="ECO:0007669"/>
    <property type="project" value="TreeGrafter"/>
</dbReference>
<evidence type="ECO:0000313" key="6">
    <source>
        <dbReference type="EMBL" id="SFI86782.1"/>
    </source>
</evidence>
<gene>
    <name evidence="6" type="ORF">SAMN05216258_110131</name>
</gene>
<dbReference type="EMBL" id="FOQH01000010">
    <property type="protein sequence ID" value="SFI86782.1"/>
    <property type="molecule type" value="Genomic_DNA"/>
</dbReference>
<comment type="similarity">
    <text evidence="1">Belongs to the LysR transcriptional regulatory family.</text>
</comment>
<keyword evidence="3 6" id="KW-0238">DNA-binding</keyword>
<dbReference type="Pfam" id="PF03466">
    <property type="entry name" value="LysR_substrate"/>
    <property type="match status" value="1"/>
</dbReference>
<dbReference type="Pfam" id="PF00126">
    <property type="entry name" value="HTH_1"/>
    <property type="match status" value="1"/>
</dbReference>
<dbReference type="PANTHER" id="PTHR30126:SF39">
    <property type="entry name" value="HTH-TYPE TRANSCRIPTIONAL REGULATOR CYSL"/>
    <property type="match status" value="1"/>
</dbReference>
<evidence type="ECO:0000259" key="5">
    <source>
        <dbReference type="PROSITE" id="PS50931"/>
    </source>
</evidence>
<organism evidence="6 7">
    <name type="scientific">Albimonas pacifica</name>
    <dbReference type="NCBI Taxonomy" id="1114924"/>
    <lineage>
        <taxon>Bacteria</taxon>
        <taxon>Pseudomonadati</taxon>
        <taxon>Pseudomonadota</taxon>
        <taxon>Alphaproteobacteria</taxon>
        <taxon>Rhodobacterales</taxon>
        <taxon>Paracoccaceae</taxon>
        <taxon>Albimonas</taxon>
    </lineage>
</organism>
<evidence type="ECO:0000313" key="7">
    <source>
        <dbReference type="Proteomes" id="UP000199377"/>
    </source>
</evidence>
<dbReference type="AlphaFoldDB" id="A0A1I3LQ14"/>